<dbReference type="GO" id="GO:0005886">
    <property type="term" value="C:plasma membrane"/>
    <property type="evidence" value="ECO:0007669"/>
    <property type="project" value="UniProtKB-SubCell"/>
</dbReference>
<feature type="transmembrane region" description="Helical" evidence="7">
    <location>
        <begin position="53"/>
        <end position="76"/>
    </location>
</feature>
<comment type="subcellular location">
    <subcellularLocation>
        <location evidence="1">Cell membrane</location>
        <topology evidence="1">Multi-pass membrane protein</topology>
    </subcellularLocation>
</comment>
<dbReference type="Proteomes" id="UP000444960">
    <property type="component" value="Unassembled WGS sequence"/>
</dbReference>
<evidence type="ECO:0000313" key="9">
    <source>
        <dbReference type="Proteomes" id="UP000444960"/>
    </source>
</evidence>
<accession>A0A7I9V590</accession>
<evidence type="ECO:0000256" key="7">
    <source>
        <dbReference type="SAM" id="Phobius"/>
    </source>
</evidence>
<evidence type="ECO:0000256" key="3">
    <source>
        <dbReference type="ARBA" id="ARBA00022475"/>
    </source>
</evidence>
<organism evidence="8 9">
    <name type="scientific">Gordonia spumicola</name>
    <dbReference type="NCBI Taxonomy" id="589161"/>
    <lineage>
        <taxon>Bacteria</taxon>
        <taxon>Bacillati</taxon>
        <taxon>Actinomycetota</taxon>
        <taxon>Actinomycetes</taxon>
        <taxon>Mycobacteriales</taxon>
        <taxon>Gordoniaceae</taxon>
        <taxon>Gordonia</taxon>
    </lineage>
</organism>
<dbReference type="AlphaFoldDB" id="A0A7I9V590"/>
<keyword evidence="6 7" id="KW-0472">Membrane</keyword>
<dbReference type="InterPro" id="IPR050833">
    <property type="entry name" value="Poly_Biosynth_Transport"/>
</dbReference>
<evidence type="ECO:0000256" key="1">
    <source>
        <dbReference type="ARBA" id="ARBA00004651"/>
    </source>
</evidence>
<feature type="transmembrane region" description="Helical" evidence="7">
    <location>
        <begin position="96"/>
        <end position="116"/>
    </location>
</feature>
<evidence type="ECO:0000256" key="5">
    <source>
        <dbReference type="ARBA" id="ARBA00022989"/>
    </source>
</evidence>
<feature type="transmembrane region" description="Helical" evidence="7">
    <location>
        <begin position="369"/>
        <end position="387"/>
    </location>
</feature>
<proteinExistence type="inferred from homology"/>
<protein>
    <recommendedName>
        <fullName evidence="10">Flippase</fullName>
    </recommendedName>
</protein>
<feature type="transmembrane region" description="Helical" evidence="7">
    <location>
        <begin position="342"/>
        <end position="362"/>
    </location>
</feature>
<evidence type="ECO:0000256" key="4">
    <source>
        <dbReference type="ARBA" id="ARBA00022692"/>
    </source>
</evidence>
<comment type="similarity">
    <text evidence="2">Belongs to the polysaccharide synthase family.</text>
</comment>
<feature type="transmembrane region" description="Helical" evidence="7">
    <location>
        <begin position="303"/>
        <end position="322"/>
    </location>
</feature>
<feature type="transmembrane region" description="Helical" evidence="7">
    <location>
        <begin position="456"/>
        <end position="475"/>
    </location>
</feature>
<sequence>MEPTEVAVDSSLSKRAVSNTIAMLVSRVGIAAMGWLGTILIARSLSSDDFGKFSFVFGVLGMMAVVTDLGVGRVVLARLVGDDEDQIARVAASFVWLRLALGLIGYAVALAVVVVTGHDGDVIAATAIAGLVVVIATPSHALTVIFQSRLRLGLVAAGEVAAQGVQLLLTIAAVLFAPLLLVLVIPAIANELVSLGVKARALLRGADGPAPRGGIDGALWREMLIEAVPLSIGLAFVEVTAKVDVLLLGRMDTFDAVGLYSIGFKFSDFIGVACVAVVTPFTTLLVASWPGDHAGFRHAARRAAAIISALCAVGVAALYPVADDLLRFLYGDRFAVAAQSTRLLVIAASMGALAHLGIMILVAVGSHRVYPWLTLTSLCLNIGLNLWLIPRASYLGSSWAMVVSEAFLLVAVIVLVAVSLPVKRVLSAVHPLRATAVAATVITFTMMTPGVEDSPWPVRAILGGAGTLVVLHLCGGTDGFSIRAQVGRLRDRRSMSEG</sequence>
<dbReference type="EMBL" id="BJOV01000002">
    <property type="protein sequence ID" value="GEE00344.1"/>
    <property type="molecule type" value="Genomic_DNA"/>
</dbReference>
<feature type="transmembrane region" description="Helical" evidence="7">
    <location>
        <begin position="269"/>
        <end position="291"/>
    </location>
</feature>
<keyword evidence="3" id="KW-1003">Cell membrane</keyword>
<feature type="transmembrane region" description="Helical" evidence="7">
    <location>
        <begin position="122"/>
        <end position="146"/>
    </location>
</feature>
<evidence type="ECO:0000256" key="2">
    <source>
        <dbReference type="ARBA" id="ARBA00007430"/>
    </source>
</evidence>
<feature type="transmembrane region" description="Helical" evidence="7">
    <location>
        <begin position="167"/>
        <end position="189"/>
    </location>
</feature>
<dbReference type="PANTHER" id="PTHR30250">
    <property type="entry name" value="PST FAMILY PREDICTED COLANIC ACID TRANSPORTER"/>
    <property type="match status" value="1"/>
</dbReference>
<feature type="transmembrane region" description="Helical" evidence="7">
    <location>
        <begin position="432"/>
        <end position="450"/>
    </location>
</feature>
<dbReference type="PANTHER" id="PTHR30250:SF10">
    <property type="entry name" value="LIPOPOLYSACCHARIDE BIOSYNTHESIS PROTEIN WZXC"/>
    <property type="match status" value="1"/>
</dbReference>
<dbReference type="InterPro" id="IPR002797">
    <property type="entry name" value="Polysacc_synth"/>
</dbReference>
<evidence type="ECO:0008006" key="10">
    <source>
        <dbReference type="Google" id="ProtNLM"/>
    </source>
</evidence>
<reference evidence="9" key="1">
    <citation type="submission" date="2019-06" db="EMBL/GenBank/DDBJ databases">
        <title>Gordonia isolated from sludge of a wastewater treatment plant.</title>
        <authorList>
            <person name="Tamura T."/>
            <person name="Aoyama K."/>
            <person name="Kang Y."/>
            <person name="Saito S."/>
            <person name="Akiyama N."/>
            <person name="Yazawa K."/>
            <person name="Gonoi T."/>
            <person name="Mikami Y."/>
        </authorList>
    </citation>
    <scope>NUCLEOTIDE SEQUENCE [LARGE SCALE GENOMIC DNA]</scope>
    <source>
        <strain evidence="9">NBRC 107696</strain>
    </source>
</reference>
<feature type="transmembrane region" description="Helical" evidence="7">
    <location>
        <begin position="21"/>
        <end position="41"/>
    </location>
</feature>
<dbReference type="Pfam" id="PF01943">
    <property type="entry name" value="Polysacc_synt"/>
    <property type="match status" value="1"/>
</dbReference>
<keyword evidence="5 7" id="KW-1133">Transmembrane helix</keyword>
<comment type="caution">
    <text evidence="8">The sequence shown here is derived from an EMBL/GenBank/DDBJ whole genome shotgun (WGS) entry which is preliminary data.</text>
</comment>
<gene>
    <name evidence="8" type="ORF">nbrc107696_07900</name>
</gene>
<feature type="transmembrane region" description="Helical" evidence="7">
    <location>
        <begin position="399"/>
        <end position="420"/>
    </location>
</feature>
<keyword evidence="9" id="KW-1185">Reference proteome</keyword>
<name>A0A7I9V590_9ACTN</name>
<evidence type="ECO:0000256" key="6">
    <source>
        <dbReference type="ARBA" id="ARBA00023136"/>
    </source>
</evidence>
<evidence type="ECO:0000313" key="8">
    <source>
        <dbReference type="EMBL" id="GEE00344.1"/>
    </source>
</evidence>
<keyword evidence="4 7" id="KW-0812">Transmembrane</keyword>